<reference evidence="1 2" key="1">
    <citation type="journal article" date="2018" name="Nat. Ecol. Evol.">
        <title>Pezizomycetes genomes reveal the molecular basis of ectomycorrhizal truffle lifestyle.</title>
        <authorList>
            <person name="Murat C."/>
            <person name="Payen T."/>
            <person name="Noel B."/>
            <person name="Kuo A."/>
            <person name="Morin E."/>
            <person name="Chen J."/>
            <person name="Kohler A."/>
            <person name="Krizsan K."/>
            <person name="Balestrini R."/>
            <person name="Da Silva C."/>
            <person name="Montanini B."/>
            <person name="Hainaut M."/>
            <person name="Levati E."/>
            <person name="Barry K.W."/>
            <person name="Belfiori B."/>
            <person name="Cichocki N."/>
            <person name="Clum A."/>
            <person name="Dockter R.B."/>
            <person name="Fauchery L."/>
            <person name="Guy J."/>
            <person name="Iotti M."/>
            <person name="Le Tacon F."/>
            <person name="Lindquist E.A."/>
            <person name="Lipzen A."/>
            <person name="Malagnac F."/>
            <person name="Mello A."/>
            <person name="Molinier V."/>
            <person name="Miyauchi S."/>
            <person name="Poulain J."/>
            <person name="Riccioni C."/>
            <person name="Rubini A."/>
            <person name="Sitrit Y."/>
            <person name="Splivallo R."/>
            <person name="Traeger S."/>
            <person name="Wang M."/>
            <person name="Zifcakova L."/>
            <person name="Wipf D."/>
            <person name="Zambonelli A."/>
            <person name="Paolocci F."/>
            <person name="Nowrousian M."/>
            <person name="Ottonello S."/>
            <person name="Baldrian P."/>
            <person name="Spatafora J.W."/>
            <person name="Henrissat B."/>
            <person name="Nagy L.G."/>
            <person name="Aury J.M."/>
            <person name="Wincker P."/>
            <person name="Grigoriev I.V."/>
            <person name="Bonfante P."/>
            <person name="Martin F.M."/>
        </authorList>
    </citation>
    <scope>NUCLEOTIDE SEQUENCE [LARGE SCALE GENOMIC DNA]</scope>
    <source>
        <strain evidence="1 2">RN42</strain>
    </source>
</reference>
<evidence type="ECO:0000313" key="1">
    <source>
        <dbReference type="EMBL" id="RPA73242.1"/>
    </source>
</evidence>
<protein>
    <submittedName>
        <fullName evidence="1">Uncharacterized protein</fullName>
    </submittedName>
</protein>
<keyword evidence="2" id="KW-1185">Reference proteome</keyword>
<dbReference type="AlphaFoldDB" id="A0A3N4HGL7"/>
<proteinExistence type="predicted"/>
<organism evidence="1 2">
    <name type="scientific">Ascobolus immersus RN42</name>
    <dbReference type="NCBI Taxonomy" id="1160509"/>
    <lineage>
        <taxon>Eukaryota</taxon>
        <taxon>Fungi</taxon>
        <taxon>Dikarya</taxon>
        <taxon>Ascomycota</taxon>
        <taxon>Pezizomycotina</taxon>
        <taxon>Pezizomycetes</taxon>
        <taxon>Pezizales</taxon>
        <taxon>Ascobolaceae</taxon>
        <taxon>Ascobolus</taxon>
    </lineage>
</organism>
<name>A0A3N4HGL7_ASCIM</name>
<accession>A0A3N4HGL7</accession>
<gene>
    <name evidence="1" type="ORF">BJ508DRAFT_53606</name>
</gene>
<dbReference type="Proteomes" id="UP000275078">
    <property type="component" value="Unassembled WGS sequence"/>
</dbReference>
<dbReference type="EMBL" id="ML119828">
    <property type="protein sequence ID" value="RPA73242.1"/>
    <property type="molecule type" value="Genomic_DNA"/>
</dbReference>
<sequence>MASASTSSRQLSKDQGTSRIFLKPAFDRTSTNRSCHLHPQSYGHGQVVPLAPLINPINVAVGAPSSNSFAPSIFPTASRHQQSVLSLYSKYPSNVATQLESSMMWSFLIISSYQRRSPINLNEHNSPIPHEILRIRYSRQAGRRRRFFKHLMGIIPRYGHGKADSEIQSVDEVGVIDHMAVHRDGTVFWPGLWLCEFGPGKDVRDRMHMRTQDKRDEEENRGSGI</sequence>
<evidence type="ECO:0000313" key="2">
    <source>
        <dbReference type="Proteomes" id="UP000275078"/>
    </source>
</evidence>